<dbReference type="Proteomes" id="UP000250043">
    <property type="component" value="Unassembled WGS sequence"/>
</dbReference>
<protein>
    <submittedName>
        <fullName evidence="1">P-loop containing nucleoside triphosphate hydrolase protein</fullName>
    </submittedName>
</protein>
<dbReference type="GO" id="GO:0016787">
    <property type="term" value="F:hydrolase activity"/>
    <property type="evidence" value="ECO:0007669"/>
    <property type="project" value="UniProtKB-KW"/>
</dbReference>
<dbReference type="Gene3D" id="3.40.50.300">
    <property type="entry name" value="P-loop containing nucleotide triphosphate hydrolases"/>
    <property type="match status" value="1"/>
</dbReference>
<dbReference type="AlphaFoldDB" id="A0A8E2AXP5"/>
<name>A0A8E2AXP5_9APHY</name>
<dbReference type="InterPro" id="IPR027417">
    <property type="entry name" value="P-loop_NTPase"/>
</dbReference>
<reference evidence="1 2" key="1">
    <citation type="submission" date="2016-07" db="EMBL/GenBank/DDBJ databases">
        <title>Draft genome of the white-rot fungus Obba rivulosa 3A-2.</title>
        <authorList>
            <consortium name="DOE Joint Genome Institute"/>
            <person name="Miettinen O."/>
            <person name="Riley R."/>
            <person name="Acob R."/>
            <person name="Barry K."/>
            <person name="Cullen D."/>
            <person name="De Vries R."/>
            <person name="Hainaut M."/>
            <person name="Hatakka A."/>
            <person name="Henrissat B."/>
            <person name="Hilden K."/>
            <person name="Kuo R."/>
            <person name="Labutti K."/>
            <person name="Lipzen A."/>
            <person name="Makela M.R."/>
            <person name="Sandor L."/>
            <person name="Spatafora J.W."/>
            <person name="Grigoriev I.V."/>
            <person name="Hibbett D.S."/>
        </authorList>
    </citation>
    <scope>NUCLEOTIDE SEQUENCE [LARGE SCALE GENOMIC DNA]</scope>
    <source>
        <strain evidence="1 2">3A-2</strain>
    </source>
</reference>
<dbReference type="EMBL" id="KV722392">
    <property type="protein sequence ID" value="OCH91054.1"/>
    <property type="molecule type" value="Genomic_DNA"/>
</dbReference>
<accession>A0A8E2AXP5</accession>
<proteinExistence type="predicted"/>
<sequence>MSLSQRAQDLLPSFETAPDLYRIPSKGETDVARRLSESGPETLGVALQLSQTGQLDAVAFATSSRVYFVPAETMCTDTAMKGLEAFFSESSSCILAGFGMARLALHIHRCTGVHMRAVDLSTLLSISTRESWPPSKVVYERMDSQVNRSRINALWLAQGDINICLRAWISACIAERFLYQVQCANKVDTRCLNIEELRCLEGLLINAELLEAAAPAEWENDFESISLEDGHYKLVNARYKSRVRASEQTEIVMETTCGRSVVGKAVGANGKSTKIAFRGPFRGEINLKSVRVVGREEATNAERAREEFVLLLLLGHFQLQTSRFIQMLWFPNEDVLLPLKKLPIASVNSFAELNRSQATVAEAMSSESIPLVIVHGPPGTGKTSTIAAAVQSWVANEESAPTWIIAQSNVGVKNIAESLLKRNIDFKLIVSKEFHFEWHEHLYDQLENHLVRSDDLGRDLVGTERLLGGSEVMLCTLSMLSNPALDTAGVYRAVPVERLVVDEASQIDTFDFMHLFHKFKNLEKVCLFGDPKQLPPYGQDIAPDMKSIFELKHLRQHAYFLNIQYRMPIPLGNFISGEVYDSKLLSEHRISAFSAVAFVDVKKGRESGGRSKEVIISLTRSN</sequence>
<dbReference type="CDD" id="cd17934">
    <property type="entry name" value="DEXXQc_Upf1-like"/>
    <property type="match status" value="1"/>
</dbReference>
<gene>
    <name evidence="1" type="ORF">OBBRIDRAFT_551624</name>
</gene>
<dbReference type="InterPro" id="IPR050534">
    <property type="entry name" value="Coronavir_polyprotein_1ab"/>
</dbReference>
<evidence type="ECO:0000313" key="1">
    <source>
        <dbReference type="EMBL" id="OCH91054.1"/>
    </source>
</evidence>
<dbReference type="PANTHER" id="PTHR43788">
    <property type="entry name" value="DNA2/NAM7 HELICASE FAMILY MEMBER"/>
    <property type="match status" value="1"/>
</dbReference>
<organism evidence="1 2">
    <name type="scientific">Obba rivulosa</name>
    <dbReference type="NCBI Taxonomy" id="1052685"/>
    <lineage>
        <taxon>Eukaryota</taxon>
        <taxon>Fungi</taxon>
        <taxon>Dikarya</taxon>
        <taxon>Basidiomycota</taxon>
        <taxon>Agaricomycotina</taxon>
        <taxon>Agaricomycetes</taxon>
        <taxon>Polyporales</taxon>
        <taxon>Gelatoporiaceae</taxon>
        <taxon>Obba</taxon>
    </lineage>
</organism>
<dbReference type="GO" id="GO:0043139">
    <property type="term" value="F:5'-3' DNA helicase activity"/>
    <property type="evidence" value="ECO:0007669"/>
    <property type="project" value="TreeGrafter"/>
</dbReference>
<dbReference type="SUPFAM" id="SSF52540">
    <property type="entry name" value="P-loop containing nucleoside triphosphate hydrolases"/>
    <property type="match status" value="1"/>
</dbReference>
<dbReference type="OrthoDB" id="6513042at2759"/>
<dbReference type="PANTHER" id="PTHR43788:SF8">
    <property type="entry name" value="DNA-BINDING PROTEIN SMUBP-2"/>
    <property type="match status" value="1"/>
</dbReference>
<keyword evidence="2" id="KW-1185">Reference proteome</keyword>
<keyword evidence="1" id="KW-0378">Hydrolase</keyword>
<evidence type="ECO:0000313" key="2">
    <source>
        <dbReference type="Proteomes" id="UP000250043"/>
    </source>
</evidence>
<dbReference type="Pfam" id="PF13245">
    <property type="entry name" value="AAA_19"/>
    <property type="match status" value="1"/>
</dbReference>